<dbReference type="InterPro" id="IPR007110">
    <property type="entry name" value="Ig-like_dom"/>
</dbReference>
<sequence>MVQKRSLAVPYGVPVLAISFLACVATGLELSVNNHAADFTLSTELGPPISLSCLVHNSSQAEELLWYRGDGQVGLKDGNKVNISNICISPVNESDNGVTFTCKLARDKSVQVSVILDVHFPPRLSGEETLHVEEGKDVTLTCNSKSNPQAQTTWYKDNHSLTLQQNHHELHQTSEVFQLSIKKVQKSDNGTYTCVVESPLGNGTRDFHLIVEDKKPVFPKEAVIAAVVVVTITIFFGIVARKDIIFKVWKALVS</sequence>
<dbReference type="FunFam" id="2.60.40.10:FF:000032">
    <property type="entry name" value="palladin isoform X1"/>
    <property type="match status" value="1"/>
</dbReference>
<proteinExistence type="predicted"/>
<dbReference type="SMART" id="SM00409">
    <property type="entry name" value="IG"/>
    <property type="match status" value="2"/>
</dbReference>
<dbReference type="InterPro" id="IPR003598">
    <property type="entry name" value="Ig_sub2"/>
</dbReference>
<dbReference type="GO" id="GO:0098609">
    <property type="term" value="P:cell-cell adhesion"/>
    <property type="evidence" value="ECO:0007669"/>
    <property type="project" value="TreeGrafter"/>
</dbReference>
<keyword evidence="3" id="KW-1015">Disulfide bond</keyword>
<keyword evidence="7" id="KW-1185">Reference proteome</keyword>
<name>A0A8C3GZI1_CORMO</name>
<evidence type="ECO:0000256" key="5">
    <source>
        <dbReference type="ARBA" id="ARBA00023319"/>
    </source>
</evidence>
<dbReference type="OMA" id="TCQLARN"/>
<dbReference type="InterPro" id="IPR013151">
    <property type="entry name" value="Immunoglobulin_dom"/>
</dbReference>
<keyword evidence="4" id="KW-0325">Glycoprotein</keyword>
<dbReference type="Gene3D" id="2.60.40.10">
    <property type="entry name" value="Immunoglobulins"/>
    <property type="match status" value="2"/>
</dbReference>
<dbReference type="Pfam" id="PF13927">
    <property type="entry name" value="Ig_3"/>
    <property type="match status" value="1"/>
</dbReference>
<dbReference type="Ensembl" id="ENSCMUT00000017182.2">
    <property type="protein sequence ID" value="ENSCMUP00000016000.1"/>
    <property type="gene ID" value="ENSCMUG00000009933.2"/>
</dbReference>
<dbReference type="InterPro" id="IPR003599">
    <property type="entry name" value="Ig_sub"/>
</dbReference>
<reference evidence="6" key="3">
    <citation type="submission" date="2025-09" db="UniProtKB">
        <authorList>
            <consortium name="Ensembl"/>
        </authorList>
    </citation>
    <scope>IDENTIFICATION</scope>
</reference>
<dbReference type="PROSITE" id="PS51257">
    <property type="entry name" value="PROKAR_LIPOPROTEIN"/>
    <property type="match status" value="1"/>
</dbReference>
<evidence type="ECO:0000256" key="1">
    <source>
        <dbReference type="ARBA" id="ARBA00004479"/>
    </source>
</evidence>
<evidence type="ECO:0000256" key="2">
    <source>
        <dbReference type="ARBA" id="ARBA00023136"/>
    </source>
</evidence>
<evidence type="ECO:0000256" key="4">
    <source>
        <dbReference type="ARBA" id="ARBA00023180"/>
    </source>
</evidence>
<dbReference type="GO" id="GO:0005886">
    <property type="term" value="C:plasma membrane"/>
    <property type="evidence" value="ECO:0007669"/>
    <property type="project" value="TreeGrafter"/>
</dbReference>
<organism evidence="6 7">
    <name type="scientific">Corvus moneduloides</name>
    <name type="common">New Caledonian crow</name>
    <dbReference type="NCBI Taxonomy" id="1196302"/>
    <lineage>
        <taxon>Eukaryota</taxon>
        <taxon>Metazoa</taxon>
        <taxon>Chordata</taxon>
        <taxon>Craniata</taxon>
        <taxon>Vertebrata</taxon>
        <taxon>Euteleostomi</taxon>
        <taxon>Archelosauria</taxon>
        <taxon>Archosauria</taxon>
        <taxon>Dinosauria</taxon>
        <taxon>Saurischia</taxon>
        <taxon>Theropoda</taxon>
        <taxon>Coelurosauria</taxon>
        <taxon>Aves</taxon>
        <taxon>Neognathae</taxon>
        <taxon>Neoaves</taxon>
        <taxon>Telluraves</taxon>
        <taxon>Australaves</taxon>
        <taxon>Passeriformes</taxon>
        <taxon>Corvoidea</taxon>
        <taxon>Corvidae</taxon>
        <taxon>Corvus</taxon>
    </lineage>
</organism>
<dbReference type="SMART" id="SM00408">
    <property type="entry name" value="IGc2"/>
    <property type="match status" value="1"/>
</dbReference>
<accession>A0A8C3GZI1</accession>
<dbReference type="PANTHER" id="PTHR11640">
    <property type="entry name" value="NEPHRIN"/>
    <property type="match status" value="1"/>
</dbReference>
<dbReference type="SUPFAM" id="SSF48726">
    <property type="entry name" value="Immunoglobulin"/>
    <property type="match status" value="2"/>
</dbReference>
<dbReference type="PANTHER" id="PTHR11640:SF31">
    <property type="entry name" value="IRREGULAR CHIASM C-ROUGHEST PROTEIN-RELATED"/>
    <property type="match status" value="1"/>
</dbReference>
<comment type="subcellular location">
    <subcellularLocation>
        <location evidence="1">Membrane</location>
        <topology evidence="1">Single-pass type I membrane protein</topology>
    </subcellularLocation>
</comment>
<protein>
    <submittedName>
        <fullName evidence="6">Transmembrane and immunoglobulin domain containing 1</fullName>
    </submittedName>
</protein>
<keyword evidence="5" id="KW-0393">Immunoglobulin domain</keyword>
<reference evidence="7" key="1">
    <citation type="submission" date="2019-10" db="EMBL/GenBank/DDBJ databases">
        <title>Corvus moneduloides (New Caledonian crow) genome, bCorMon1, primary haplotype.</title>
        <authorList>
            <person name="Rutz C."/>
            <person name="Fungtammasan C."/>
            <person name="Mountcastle J."/>
            <person name="Formenti G."/>
            <person name="Chow W."/>
            <person name="Howe K."/>
            <person name="Steele M.P."/>
            <person name="Fernandes J."/>
            <person name="Gilbert M.T.P."/>
            <person name="Fedrigo O."/>
            <person name="Jarvis E.D."/>
            <person name="Gemmell N."/>
        </authorList>
    </citation>
    <scope>NUCLEOTIDE SEQUENCE [LARGE SCALE GENOMIC DNA]</scope>
</reference>
<dbReference type="PROSITE" id="PS50835">
    <property type="entry name" value="IG_LIKE"/>
    <property type="match status" value="2"/>
</dbReference>
<evidence type="ECO:0000313" key="6">
    <source>
        <dbReference type="Ensembl" id="ENSCMUP00000016000.1"/>
    </source>
</evidence>
<keyword evidence="2" id="KW-0472">Membrane</keyword>
<dbReference type="GO" id="GO:0005911">
    <property type="term" value="C:cell-cell junction"/>
    <property type="evidence" value="ECO:0007669"/>
    <property type="project" value="TreeGrafter"/>
</dbReference>
<dbReference type="Proteomes" id="UP000694553">
    <property type="component" value="Unassembled WGS sequence"/>
</dbReference>
<evidence type="ECO:0000313" key="7">
    <source>
        <dbReference type="Proteomes" id="UP000694553"/>
    </source>
</evidence>
<dbReference type="InterPro" id="IPR051275">
    <property type="entry name" value="Cell_adhesion_signaling"/>
</dbReference>
<evidence type="ECO:0000256" key="3">
    <source>
        <dbReference type="ARBA" id="ARBA00023157"/>
    </source>
</evidence>
<reference evidence="6" key="2">
    <citation type="submission" date="2025-08" db="UniProtKB">
        <authorList>
            <consortium name="Ensembl"/>
        </authorList>
    </citation>
    <scope>IDENTIFICATION</scope>
</reference>
<gene>
    <name evidence="6" type="primary">TMIGD1</name>
</gene>
<dbReference type="GO" id="GO:0050839">
    <property type="term" value="F:cell adhesion molecule binding"/>
    <property type="evidence" value="ECO:0007669"/>
    <property type="project" value="TreeGrafter"/>
</dbReference>
<dbReference type="Pfam" id="PF00047">
    <property type="entry name" value="ig"/>
    <property type="match status" value="1"/>
</dbReference>
<dbReference type="InterPro" id="IPR036179">
    <property type="entry name" value="Ig-like_dom_sf"/>
</dbReference>
<dbReference type="CDD" id="cd00096">
    <property type="entry name" value="Ig"/>
    <property type="match status" value="1"/>
</dbReference>
<dbReference type="InterPro" id="IPR013783">
    <property type="entry name" value="Ig-like_fold"/>
</dbReference>
<dbReference type="AlphaFoldDB" id="A0A8C3GZI1"/>